<dbReference type="HOGENOM" id="CLU_2615685_0_0_0"/>
<dbReference type="eggNOG" id="COG2755">
    <property type="taxonomic scope" value="Bacteria"/>
</dbReference>
<dbReference type="RefSeq" id="WP_011525223.1">
    <property type="nucleotide sequence ID" value="NC_008009.1"/>
</dbReference>
<dbReference type="Proteomes" id="UP000002432">
    <property type="component" value="Chromosome"/>
</dbReference>
<keyword evidence="2" id="KW-1185">Reference proteome</keyword>
<reference evidence="1 2" key="1">
    <citation type="journal article" date="2009" name="Appl. Environ. Microbiol.">
        <title>Three genomes from the phylum Acidobacteria provide insight into the lifestyles of these microorganisms in soils.</title>
        <authorList>
            <person name="Ward N.L."/>
            <person name="Challacombe J.F."/>
            <person name="Janssen P.H."/>
            <person name="Henrissat B."/>
            <person name="Coutinho P.M."/>
            <person name="Wu M."/>
            <person name="Xie G."/>
            <person name="Haft D.H."/>
            <person name="Sait M."/>
            <person name="Badger J."/>
            <person name="Barabote R.D."/>
            <person name="Bradley B."/>
            <person name="Brettin T.S."/>
            <person name="Brinkac L.M."/>
            <person name="Bruce D."/>
            <person name="Creasy T."/>
            <person name="Daugherty S.C."/>
            <person name="Davidsen T.M."/>
            <person name="DeBoy R.T."/>
            <person name="Detter J.C."/>
            <person name="Dodson R.J."/>
            <person name="Durkin A.S."/>
            <person name="Ganapathy A."/>
            <person name="Gwinn-Giglio M."/>
            <person name="Han C.S."/>
            <person name="Khouri H."/>
            <person name="Kiss H."/>
            <person name="Kothari S.P."/>
            <person name="Madupu R."/>
            <person name="Nelson K.E."/>
            <person name="Nelson W.C."/>
            <person name="Paulsen I."/>
            <person name="Penn K."/>
            <person name="Ren Q."/>
            <person name="Rosovitz M.J."/>
            <person name="Selengut J.D."/>
            <person name="Shrivastava S."/>
            <person name="Sullivan S.A."/>
            <person name="Tapia R."/>
            <person name="Thompson L.S."/>
            <person name="Watkins K.L."/>
            <person name="Yang Q."/>
            <person name="Yu C."/>
            <person name="Zafar N."/>
            <person name="Zhou L."/>
            <person name="Kuske C.R."/>
        </authorList>
    </citation>
    <scope>NUCLEOTIDE SEQUENCE [LARGE SCALE GENOMIC DNA]</scope>
    <source>
        <strain evidence="1 2">Ellin345</strain>
    </source>
</reference>
<protein>
    <recommendedName>
        <fullName evidence="3">ADP-ribosylation/crystallin J1</fullName>
    </recommendedName>
</protein>
<evidence type="ECO:0000313" key="2">
    <source>
        <dbReference type="Proteomes" id="UP000002432"/>
    </source>
</evidence>
<name>Q1II74_KORVE</name>
<dbReference type="EnsemblBacteria" id="ABF43426">
    <property type="protein sequence ID" value="ABF43426"/>
    <property type="gene ID" value="Acid345_4426"/>
</dbReference>
<dbReference type="AlphaFoldDB" id="Q1II74"/>
<evidence type="ECO:0008006" key="3">
    <source>
        <dbReference type="Google" id="ProtNLM"/>
    </source>
</evidence>
<dbReference type="KEGG" id="aba:Acid345_4426"/>
<dbReference type="EMBL" id="CP000360">
    <property type="protein sequence ID" value="ABF43426.1"/>
    <property type="molecule type" value="Genomic_DNA"/>
</dbReference>
<accession>Q1II74</accession>
<evidence type="ECO:0000313" key="1">
    <source>
        <dbReference type="EMBL" id="ABF43426.1"/>
    </source>
</evidence>
<organism evidence="1 2">
    <name type="scientific">Koribacter versatilis (strain Ellin345)</name>
    <dbReference type="NCBI Taxonomy" id="204669"/>
    <lineage>
        <taxon>Bacteria</taxon>
        <taxon>Pseudomonadati</taxon>
        <taxon>Acidobacteriota</taxon>
        <taxon>Terriglobia</taxon>
        <taxon>Terriglobales</taxon>
        <taxon>Candidatus Korobacteraceae</taxon>
        <taxon>Candidatus Korobacter</taxon>
    </lineage>
</organism>
<sequence length="86" mass="10105">MLTIEYARQIARDWNTRHERSGYAGYVLRFAVDTDFLSRYEIQRAGSDAHLEYWIPAEEMEEFSVHIVGDIEVLEQYTGALEGECW</sequence>
<gene>
    <name evidence="1" type="ordered locus">Acid345_4426</name>
</gene>
<proteinExistence type="predicted"/>
<dbReference type="STRING" id="204669.Acid345_4426"/>